<keyword evidence="1" id="KW-1133">Transmembrane helix</keyword>
<keyword evidence="1" id="KW-0472">Membrane</keyword>
<dbReference type="STRING" id="391735.Veis_0244"/>
<gene>
    <name evidence="2" type="ordered locus">Veis_0244</name>
</gene>
<sequence>MTRVRRLRQCGQSSVEYGVVCAALAFALGVGMVDDGSVLHELLQALRSAYQKFSFAISLPL</sequence>
<proteinExistence type="predicted"/>
<reference evidence="3" key="1">
    <citation type="submission" date="2006-12" db="EMBL/GenBank/DDBJ databases">
        <title>Complete sequence of chromosome 1 of Verminephrobacter eiseniae EF01-2.</title>
        <authorList>
            <person name="Copeland A."/>
            <person name="Lucas S."/>
            <person name="Lapidus A."/>
            <person name="Barry K."/>
            <person name="Detter J.C."/>
            <person name="Glavina del Rio T."/>
            <person name="Dalin E."/>
            <person name="Tice H."/>
            <person name="Pitluck S."/>
            <person name="Chertkov O."/>
            <person name="Brettin T."/>
            <person name="Bruce D."/>
            <person name="Han C."/>
            <person name="Tapia R."/>
            <person name="Gilna P."/>
            <person name="Schmutz J."/>
            <person name="Larimer F."/>
            <person name="Land M."/>
            <person name="Hauser L."/>
            <person name="Kyrpides N."/>
            <person name="Kim E."/>
            <person name="Stahl D."/>
            <person name="Richardson P."/>
        </authorList>
    </citation>
    <scope>NUCLEOTIDE SEQUENCE [LARGE SCALE GENOMIC DNA]</scope>
    <source>
        <strain evidence="3">EF01-2</strain>
    </source>
</reference>
<keyword evidence="3" id="KW-1185">Reference proteome</keyword>
<dbReference type="HOGENOM" id="CLU_2952793_0_0_4"/>
<feature type="transmembrane region" description="Helical" evidence="1">
    <location>
        <begin position="15"/>
        <end position="33"/>
    </location>
</feature>
<dbReference type="OrthoDB" id="8779778at2"/>
<dbReference type="KEGG" id="vei:Veis_0244"/>
<dbReference type="GeneID" id="76458988"/>
<evidence type="ECO:0000313" key="3">
    <source>
        <dbReference type="Proteomes" id="UP000000374"/>
    </source>
</evidence>
<dbReference type="EMBL" id="CP000542">
    <property type="protein sequence ID" value="ABM56035.1"/>
    <property type="molecule type" value="Genomic_DNA"/>
</dbReference>
<dbReference type="RefSeq" id="WP_011808054.1">
    <property type="nucleotide sequence ID" value="NC_008786.1"/>
</dbReference>
<keyword evidence="1" id="KW-0812">Transmembrane</keyword>
<accession>A1WEH8</accession>
<evidence type="ECO:0000256" key="1">
    <source>
        <dbReference type="SAM" id="Phobius"/>
    </source>
</evidence>
<organism evidence="2 3">
    <name type="scientific">Verminephrobacter eiseniae (strain EF01-2)</name>
    <dbReference type="NCBI Taxonomy" id="391735"/>
    <lineage>
        <taxon>Bacteria</taxon>
        <taxon>Pseudomonadati</taxon>
        <taxon>Pseudomonadota</taxon>
        <taxon>Betaproteobacteria</taxon>
        <taxon>Burkholderiales</taxon>
        <taxon>Comamonadaceae</taxon>
        <taxon>Verminephrobacter</taxon>
    </lineage>
</organism>
<name>A1WEH8_VEREI</name>
<dbReference type="Proteomes" id="UP000000374">
    <property type="component" value="Chromosome"/>
</dbReference>
<evidence type="ECO:0000313" key="2">
    <source>
        <dbReference type="EMBL" id="ABM56035.1"/>
    </source>
</evidence>
<dbReference type="AlphaFoldDB" id="A1WEH8"/>
<protein>
    <submittedName>
        <fullName evidence="2">Uncharacterized protein</fullName>
    </submittedName>
</protein>